<keyword evidence="2" id="KW-1185">Reference proteome</keyword>
<evidence type="ECO:0000313" key="1">
    <source>
        <dbReference type="EMBL" id="KAJ1214047.1"/>
    </source>
</evidence>
<sequence>MLHLPRVETLMSLVLLRNEVSSVSLPARPPHVLCCDCPDGQYYATGRRSNNGKISFQVLFYGSTVDGNINDGEDKYSNIYCGDNDDDTVDVRYDAYPVNADLVDDSPG</sequence>
<comment type="caution">
    <text evidence="1">The sequence shown here is derived from an EMBL/GenBank/DDBJ whole genome shotgun (WGS) entry which is preliminary data.</text>
</comment>
<organism evidence="1 2">
    <name type="scientific">Pleurodeles waltl</name>
    <name type="common">Iberian ribbed newt</name>
    <dbReference type="NCBI Taxonomy" id="8319"/>
    <lineage>
        <taxon>Eukaryota</taxon>
        <taxon>Metazoa</taxon>
        <taxon>Chordata</taxon>
        <taxon>Craniata</taxon>
        <taxon>Vertebrata</taxon>
        <taxon>Euteleostomi</taxon>
        <taxon>Amphibia</taxon>
        <taxon>Batrachia</taxon>
        <taxon>Caudata</taxon>
        <taxon>Salamandroidea</taxon>
        <taxon>Salamandridae</taxon>
        <taxon>Pleurodelinae</taxon>
        <taxon>Pleurodeles</taxon>
    </lineage>
</organism>
<accession>A0AAV7WMG2</accession>
<dbReference type="EMBL" id="JANPWB010000001">
    <property type="protein sequence ID" value="KAJ1214047.1"/>
    <property type="molecule type" value="Genomic_DNA"/>
</dbReference>
<protein>
    <submittedName>
        <fullName evidence="1">Uncharacterized protein</fullName>
    </submittedName>
</protein>
<dbReference type="Proteomes" id="UP001066276">
    <property type="component" value="Chromosome 1_1"/>
</dbReference>
<dbReference type="AlphaFoldDB" id="A0AAV7WMG2"/>
<gene>
    <name evidence="1" type="ORF">NDU88_001675</name>
</gene>
<evidence type="ECO:0000313" key="2">
    <source>
        <dbReference type="Proteomes" id="UP001066276"/>
    </source>
</evidence>
<name>A0AAV7WMG2_PLEWA</name>
<proteinExistence type="predicted"/>
<reference evidence="1" key="1">
    <citation type="journal article" date="2022" name="bioRxiv">
        <title>Sequencing and chromosome-scale assembly of the giantPleurodeles waltlgenome.</title>
        <authorList>
            <person name="Brown T."/>
            <person name="Elewa A."/>
            <person name="Iarovenko S."/>
            <person name="Subramanian E."/>
            <person name="Araus A.J."/>
            <person name="Petzold A."/>
            <person name="Susuki M."/>
            <person name="Suzuki K.-i.T."/>
            <person name="Hayashi T."/>
            <person name="Toyoda A."/>
            <person name="Oliveira C."/>
            <person name="Osipova E."/>
            <person name="Leigh N.D."/>
            <person name="Simon A."/>
            <person name="Yun M.H."/>
        </authorList>
    </citation>
    <scope>NUCLEOTIDE SEQUENCE</scope>
    <source>
        <strain evidence="1">20211129_DDA</strain>
        <tissue evidence="1">Liver</tissue>
    </source>
</reference>